<evidence type="ECO:0000313" key="1">
    <source>
        <dbReference type="EMBL" id="GAD68777.1"/>
    </source>
</evidence>
<name>U3A632_VIBPR</name>
<dbReference type="STRING" id="1219065.VPR01S_19_00590"/>
<dbReference type="InterPro" id="IPR023696">
    <property type="entry name" value="Ureohydrolase_dom_sf"/>
</dbReference>
<dbReference type="SUPFAM" id="SSF52768">
    <property type="entry name" value="Arginase/deacetylase"/>
    <property type="match status" value="1"/>
</dbReference>
<reference evidence="1 2" key="1">
    <citation type="submission" date="2013-09" db="EMBL/GenBank/DDBJ databases">
        <title>Whole genome shotgun sequence of Vibrio proteolyticus NBRC 13287.</title>
        <authorList>
            <person name="Isaki S."/>
            <person name="Hosoyama A."/>
            <person name="Numata M."/>
            <person name="Hashimoto M."/>
            <person name="Hosoyama Y."/>
            <person name="Tsuchikane K."/>
            <person name="Noguchi M."/>
            <person name="Hirakata S."/>
            <person name="Ichikawa N."/>
            <person name="Ohji S."/>
            <person name="Yamazoe A."/>
            <person name="Fujita N."/>
        </authorList>
    </citation>
    <scope>NUCLEOTIDE SEQUENCE [LARGE SCALE GENOMIC DNA]</scope>
    <source>
        <strain evidence="1 2">NBRC 13287</strain>
    </source>
</reference>
<gene>
    <name evidence="1" type="ORF">VPR01S_19_00590</name>
</gene>
<comment type="caution">
    <text evidence="1">The sequence shown here is derived from an EMBL/GenBank/DDBJ whole genome shotgun (WGS) entry which is preliminary data.</text>
</comment>
<protein>
    <recommendedName>
        <fullName evidence="3">Arginase</fullName>
    </recommendedName>
</protein>
<dbReference type="RefSeq" id="WP_021706745.1">
    <property type="nucleotide sequence ID" value="NZ_BATJ01000019.1"/>
</dbReference>
<dbReference type="EMBL" id="BATJ01000019">
    <property type="protein sequence ID" value="GAD68777.1"/>
    <property type="molecule type" value="Genomic_DNA"/>
</dbReference>
<evidence type="ECO:0008006" key="3">
    <source>
        <dbReference type="Google" id="ProtNLM"/>
    </source>
</evidence>
<keyword evidence="2" id="KW-1185">Reference proteome</keyword>
<evidence type="ECO:0000313" key="2">
    <source>
        <dbReference type="Proteomes" id="UP000016570"/>
    </source>
</evidence>
<organism evidence="1 2">
    <name type="scientific">Vibrio proteolyticus NBRC 13287</name>
    <dbReference type="NCBI Taxonomy" id="1219065"/>
    <lineage>
        <taxon>Bacteria</taxon>
        <taxon>Pseudomonadati</taxon>
        <taxon>Pseudomonadota</taxon>
        <taxon>Gammaproteobacteria</taxon>
        <taxon>Vibrionales</taxon>
        <taxon>Vibrionaceae</taxon>
        <taxon>Vibrio</taxon>
    </lineage>
</organism>
<dbReference type="Gene3D" id="3.40.800.10">
    <property type="entry name" value="Ureohydrolase domain"/>
    <property type="match status" value="1"/>
</dbReference>
<dbReference type="Proteomes" id="UP000016570">
    <property type="component" value="Unassembled WGS sequence"/>
</dbReference>
<proteinExistence type="predicted"/>
<sequence>MLGLFKRHKPVVMPLASQSGIFLTVCEKIKPMTEVEFETVEQSLELAFEWLYQDPSRSPYLCGGHFSLPQTGVQPFHARLSQYLSQSVLPVILTNMHETVLRSLPAVSLTNRELGIVSINRGFELKQTLEPCRGSAFHFALSRYPDCRLFCLGIDPSRVKSKTFEYAEDQGCDWMTLEECQFRHRFQVKNQLATYLSHCDDLILDVDLESVMTDSGLHGDEHLEVQMVLRMIRQCLMSGKVRLVHLTGKKEKQIFSKQTKLILDEISTMLPTTHCAA</sequence>
<dbReference type="AlphaFoldDB" id="U3A632"/>
<accession>U3A632</accession>
<dbReference type="eggNOG" id="COG0010">
    <property type="taxonomic scope" value="Bacteria"/>
</dbReference>